<dbReference type="EMBL" id="SUNJ01012560">
    <property type="protein sequence ID" value="TPP57937.1"/>
    <property type="molecule type" value="Genomic_DNA"/>
</dbReference>
<name>A0A504YJ46_FASGI</name>
<dbReference type="Proteomes" id="UP000316759">
    <property type="component" value="Unassembled WGS sequence"/>
</dbReference>
<dbReference type="PANTHER" id="PTHR18849">
    <property type="entry name" value="LEUCINE RICH REPEAT PROTEIN"/>
    <property type="match status" value="1"/>
</dbReference>
<dbReference type="Gene3D" id="3.80.10.10">
    <property type="entry name" value="Ribonuclease Inhibitor"/>
    <property type="match status" value="2"/>
</dbReference>
<dbReference type="SUPFAM" id="SSF52058">
    <property type="entry name" value="L domain-like"/>
    <property type="match status" value="1"/>
</dbReference>
<dbReference type="Pfam" id="PF00560">
    <property type="entry name" value="LRR_1"/>
    <property type="match status" value="1"/>
</dbReference>
<gene>
    <name evidence="4" type="ORF">FGIG_07287</name>
</gene>
<evidence type="ECO:0000313" key="5">
    <source>
        <dbReference type="Proteomes" id="UP000316759"/>
    </source>
</evidence>
<reference evidence="4 5" key="1">
    <citation type="submission" date="2019-04" db="EMBL/GenBank/DDBJ databases">
        <title>Annotation for the trematode Fasciola gigantica.</title>
        <authorList>
            <person name="Choi Y.-J."/>
        </authorList>
    </citation>
    <scope>NUCLEOTIDE SEQUENCE [LARGE SCALE GENOMIC DNA]</scope>
    <source>
        <strain evidence="4">Uganda_cow_1</strain>
    </source>
</reference>
<dbReference type="PANTHER" id="PTHR18849:SF3">
    <property type="entry name" value="LEUCINE RICH REPEAT CONTAINING 23"/>
    <property type="match status" value="1"/>
</dbReference>
<dbReference type="InterPro" id="IPR001611">
    <property type="entry name" value="Leu-rich_rpt"/>
</dbReference>
<evidence type="ECO:0000313" key="4">
    <source>
        <dbReference type="EMBL" id="TPP57937.1"/>
    </source>
</evidence>
<feature type="region of interest" description="Disordered" evidence="3">
    <location>
        <begin position="300"/>
        <end position="370"/>
    </location>
</feature>
<evidence type="ECO:0000256" key="1">
    <source>
        <dbReference type="ARBA" id="ARBA00022614"/>
    </source>
</evidence>
<dbReference type="PROSITE" id="PS51450">
    <property type="entry name" value="LRR"/>
    <property type="match status" value="2"/>
</dbReference>
<comment type="caution">
    <text evidence="4">The sequence shown here is derived from an EMBL/GenBank/DDBJ whole genome shotgun (WGS) entry which is preliminary data.</text>
</comment>
<dbReference type="InterPro" id="IPR032675">
    <property type="entry name" value="LRR_dom_sf"/>
</dbReference>
<protein>
    <submittedName>
        <fullName evidence="4">Leucine-rich repeat-containing protein 23</fullName>
    </submittedName>
</protein>
<dbReference type="STRING" id="46835.A0A504YJ46"/>
<keyword evidence="5" id="KW-1185">Reference proteome</keyword>
<sequence>MSSEEGAQLSDAVEEEDAGKYDRNESFAEEALPKQSLSKDIISECISMPYRLGYGFSHAFVKLDCSDRRLSDVNILREYIHLRFVILSNNFITDISPVCVIGHLIYLKADNNQISDAECLNPLRFLQFLDLSGNKLTTVNNLKFPLLQHLKVNENMIETFEGPWGTGFESQQLPTLHTLEARGNKLTHLKGLGGLSSLKSIYCAENGIRQTDGVSGLTSLVRLHLRDNRICRLTDFTPALSSLEYINLRGNRIKKFTTIKNLTCLPALKVLSLVDNPITNKEDYRLTVIGLLNQLQRLDKDRVTESERSEGISLVSRKDLYDDEATDSEAMEEHHNAEEGNEEMADEGQKNVDEGEEGEGNEEEEEDEED</sequence>
<feature type="compositionally biased region" description="Acidic residues" evidence="3">
    <location>
        <begin position="321"/>
        <end position="330"/>
    </location>
</feature>
<feature type="compositionally biased region" description="Basic and acidic residues" evidence="3">
    <location>
        <begin position="300"/>
        <end position="320"/>
    </location>
</feature>
<dbReference type="OrthoDB" id="271226at2759"/>
<proteinExistence type="predicted"/>
<accession>A0A504YJ46</accession>
<dbReference type="AlphaFoldDB" id="A0A504YJ46"/>
<keyword evidence="2" id="KW-0677">Repeat</keyword>
<keyword evidence="1" id="KW-0433">Leucine-rich repeat</keyword>
<feature type="region of interest" description="Disordered" evidence="3">
    <location>
        <begin position="1"/>
        <end position="24"/>
    </location>
</feature>
<dbReference type="Pfam" id="PF14580">
    <property type="entry name" value="LRR_9"/>
    <property type="match status" value="1"/>
</dbReference>
<dbReference type="SMART" id="SM00365">
    <property type="entry name" value="LRR_SD22"/>
    <property type="match status" value="6"/>
</dbReference>
<feature type="compositionally biased region" description="Acidic residues" evidence="3">
    <location>
        <begin position="354"/>
        <end position="370"/>
    </location>
</feature>
<evidence type="ECO:0000256" key="2">
    <source>
        <dbReference type="ARBA" id="ARBA00022737"/>
    </source>
</evidence>
<organism evidence="4 5">
    <name type="scientific">Fasciola gigantica</name>
    <name type="common">Giant liver fluke</name>
    <dbReference type="NCBI Taxonomy" id="46835"/>
    <lineage>
        <taxon>Eukaryota</taxon>
        <taxon>Metazoa</taxon>
        <taxon>Spiralia</taxon>
        <taxon>Lophotrochozoa</taxon>
        <taxon>Platyhelminthes</taxon>
        <taxon>Trematoda</taxon>
        <taxon>Digenea</taxon>
        <taxon>Plagiorchiida</taxon>
        <taxon>Echinostomata</taxon>
        <taxon>Echinostomatoidea</taxon>
        <taxon>Fasciolidae</taxon>
        <taxon>Fasciola</taxon>
    </lineage>
</organism>
<evidence type="ECO:0000256" key="3">
    <source>
        <dbReference type="SAM" id="MobiDB-lite"/>
    </source>
</evidence>